<gene>
    <name evidence="1" type="ORF">L6452_34294</name>
</gene>
<accession>A0ACB8YIZ0</accession>
<reference evidence="1 2" key="2">
    <citation type="journal article" date="2022" name="Mol. Ecol. Resour.">
        <title>The genomes of chicory, endive, great burdock and yacon provide insights into Asteraceae paleo-polyploidization history and plant inulin production.</title>
        <authorList>
            <person name="Fan W."/>
            <person name="Wang S."/>
            <person name="Wang H."/>
            <person name="Wang A."/>
            <person name="Jiang F."/>
            <person name="Liu H."/>
            <person name="Zhao H."/>
            <person name="Xu D."/>
            <person name="Zhang Y."/>
        </authorList>
    </citation>
    <scope>NUCLEOTIDE SEQUENCE [LARGE SCALE GENOMIC DNA]</scope>
    <source>
        <strain evidence="2">cv. Niubang</strain>
    </source>
</reference>
<proteinExistence type="predicted"/>
<comment type="caution">
    <text evidence="1">The sequence shown here is derived from an EMBL/GenBank/DDBJ whole genome shotgun (WGS) entry which is preliminary data.</text>
</comment>
<name>A0ACB8YIZ0_ARCLA</name>
<keyword evidence="2" id="KW-1185">Reference proteome</keyword>
<reference evidence="2" key="1">
    <citation type="journal article" date="2022" name="Mol. Ecol. Resour.">
        <title>The genomes of chicory, endive, great burdock and yacon provide insights into Asteraceae palaeo-polyploidization history and plant inulin production.</title>
        <authorList>
            <person name="Fan W."/>
            <person name="Wang S."/>
            <person name="Wang H."/>
            <person name="Wang A."/>
            <person name="Jiang F."/>
            <person name="Liu H."/>
            <person name="Zhao H."/>
            <person name="Xu D."/>
            <person name="Zhang Y."/>
        </authorList>
    </citation>
    <scope>NUCLEOTIDE SEQUENCE [LARGE SCALE GENOMIC DNA]</scope>
    <source>
        <strain evidence="2">cv. Niubang</strain>
    </source>
</reference>
<evidence type="ECO:0000313" key="2">
    <source>
        <dbReference type="Proteomes" id="UP001055879"/>
    </source>
</evidence>
<organism evidence="1 2">
    <name type="scientific">Arctium lappa</name>
    <name type="common">Greater burdock</name>
    <name type="synonym">Lappa major</name>
    <dbReference type="NCBI Taxonomy" id="4217"/>
    <lineage>
        <taxon>Eukaryota</taxon>
        <taxon>Viridiplantae</taxon>
        <taxon>Streptophyta</taxon>
        <taxon>Embryophyta</taxon>
        <taxon>Tracheophyta</taxon>
        <taxon>Spermatophyta</taxon>
        <taxon>Magnoliopsida</taxon>
        <taxon>eudicotyledons</taxon>
        <taxon>Gunneridae</taxon>
        <taxon>Pentapetalae</taxon>
        <taxon>asterids</taxon>
        <taxon>campanulids</taxon>
        <taxon>Asterales</taxon>
        <taxon>Asteraceae</taxon>
        <taxon>Carduoideae</taxon>
        <taxon>Cardueae</taxon>
        <taxon>Arctiinae</taxon>
        <taxon>Arctium</taxon>
    </lineage>
</organism>
<protein>
    <submittedName>
        <fullName evidence="1">Uncharacterized protein</fullName>
    </submittedName>
</protein>
<dbReference type="EMBL" id="CM042058">
    <property type="protein sequence ID" value="KAI3685061.1"/>
    <property type="molecule type" value="Genomic_DNA"/>
</dbReference>
<dbReference type="Proteomes" id="UP001055879">
    <property type="component" value="Linkage Group LG12"/>
</dbReference>
<sequence length="110" mass="12692">MLEKISVCNSEDHLLLIHNINAQLSNFTSQLICYPMWVINNRLPEEEDQLIGYPLRFNRLIGYRIGYQLRVTNRSVTSLCRLPVLEDGETGSGELEEEVDSDLGQKRGRR</sequence>
<evidence type="ECO:0000313" key="1">
    <source>
        <dbReference type="EMBL" id="KAI3685061.1"/>
    </source>
</evidence>